<dbReference type="Pfam" id="PF04308">
    <property type="entry name" value="RNaseH_like"/>
    <property type="match status" value="1"/>
</dbReference>
<protein>
    <recommendedName>
        <fullName evidence="3">DUF458 domain-containing protein</fullName>
    </recommendedName>
</protein>
<evidence type="ECO:0000313" key="1">
    <source>
        <dbReference type="EMBL" id="OGZ58792.1"/>
    </source>
</evidence>
<name>A0A1G2H8L2_9BACT</name>
<evidence type="ECO:0008006" key="3">
    <source>
        <dbReference type="Google" id="ProtNLM"/>
    </source>
</evidence>
<dbReference type="PANTHER" id="PTHR39961">
    <property type="entry name" value="HYPOTHETICAL CYTOSOLIC PROTEIN"/>
    <property type="match status" value="1"/>
</dbReference>
<organism evidence="1 2">
    <name type="scientific">Candidatus Spechtbacteria bacterium RIFCSPHIGHO2_01_FULL_43_30</name>
    <dbReference type="NCBI Taxonomy" id="1802158"/>
    <lineage>
        <taxon>Bacteria</taxon>
        <taxon>Candidatus Spechtiibacteriota</taxon>
    </lineage>
</organism>
<dbReference type="InterPro" id="IPR007405">
    <property type="entry name" value="Phage_KVP40_Orf299"/>
</dbReference>
<dbReference type="EMBL" id="MHOD01000001">
    <property type="protein sequence ID" value="OGZ58792.1"/>
    <property type="molecule type" value="Genomic_DNA"/>
</dbReference>
<accession>A0A1G2H8L2</accession>
<dbReference type="STRING" id="1802158.A2827_00365"/>
<dbReference type="Proteomes" id="UP000177932">
    <property type="component" value="Unassembled WGS sequence"/>
</dbReference>
<dbReference type="PANTHER" id="PTHR39961:SF1">
    <property type="entry name" value="DUF458 DOMAIN-CONTAINING PROTEIN"/>
    <property type="match status" value="1"/>
</dbReference>
<reference evidence="1 2" key="1">
    <citation type="journal article" date="2016" name="Nat. Commun.">
        <title>Thousands of microbial genomes shed light on interconnected biogeochemical processes in an aquifer system.</title>
        <authorList>
            <person name="Anantharaman K."/>
            <person name="Brown C.T."/>
            <person name="Hug L.A."/>
            <person name="Sharon I."/>
            <person name="Castelle C.J."/>
            <person name="Probst A.J."/>
            <person name="Thomas B.C."/>
            <person name="Singh A."/>
            <person name="Wilkins M.J."/>
            <person name="Karaoz U."/>
            <person name="Brodie E.L."/>
            <person name="Williams K.H."/>
            <person name="Hubbard S.S."/>
            <person name="Banfield J.F."/>
        </authorList>
    </citation>
    <scope>NUCLEOTIDE SEQUENCE [LARGE SCALE GENOMIC DNA]</scope>
</reference>
<evidence type="ECO:0000313" key="2">
    <source>
        <dbReference type="Proteomes" id="UP000177932"/>
    </source>
</evidence>
<comment type="caution">
    <text evidence="1">The sequence shown here is derived from an EMBL/GenBank/DDBJ whole genome shotgun (WGS) entry which is preliminary data.</text>
</comment>
<gene>
    <name evidence="1" type="ORF">A2827_00365</name>
</gene>
<dbReference type="AlphaFoldDB" id="A0A1G2H8L2"/>
<proteinExistence type="predicted"/>
<sequence length="163" mass="18202">MEVARTFLSPTFGMMTLDETCRSVFDYISADDKCRYSIIIGTDSEGFGEVDFVSVIVVHRIGKGGRFFVTKTKIPNIVELRQKIHQEAALSLEVTEIVVRKLKQFIDEDILFKGLEIHVDIGRNGPTKDMIKEVVGMIKGCGYNVKIKPDSFGASCVADRYTG</sequence>